<gene>
    <name evidence="2" type="ORF">KEH51_25605</name>
</gene>
<reference evidence="2" key="1">
    <citation type="submission" date="2021-04" db="EMBL/GenBank/DDBJ databases">
        <title>Whole genome sequencing of Enterococci isolates from hospitalized patients.</title>
        <authorList>
            <person name="Ogoti B.M."/>
            <person name="Onyambu F.G."/>
        </authorList>
    </citation>
    <scope>NUCLEOTIDE SEQUENCE</scope>
    <source>
        <strain evidence="2">242</strain>
    </source>
</reference>
<dbReference type="EMBL" id="JAGTPW010000065">
    <property type="protein sequence ID" value="MBR8646052.1"/>
    <property type="molecule type" value="Genomic_DNA"/>
</dbReference>
<feature type="non-terminal residue" evidence="2">
    <location>
        <position position="1"/>
    </location>
</feature>
<comment type="caution">
    <text evidence="2">The sequence shown here is derived from an EMBL/GenBank/DDBJ whole genome shotgun (WGS) entry which is preliminary data.</text>
</comment>
<name>A0A941J6F5_9BACI</name>
<organism evidence="2 3">
    <name type="scientific">Peribacillus frigoritolerans</name>
    <dbReference type="NCBI Taxonomy" id="450367"/>
    <lineage>
        <taxon>Bacteria</taxon>
        <taxon>Bacillati</taxon>
        <taxon>Bacillota</taxon>
        <taxon>Bacilli</taxon>
        <taxon>Bacillales</taxon>
        <taxon>Bacillaceae</taxon>
        <taxon>Peribacillus</taxon>
    </lineage>
</organism>
<dbReference type="AlphaFoldDB" id="A0A941J6F5"/>
<keyword evidence="1" id="KW-1133">Transmembrane helix</keyword>
<accession>A0A941J6F5</accession>
<evidence type="ECO:0000313" key="2">
    <source>
        <dbReference type="EMBL" id="MBR8646052.1"/>
    </source>
</evidence>
<dbReference type="Proteomes" id="UP000680045">
    <property type="component" value="Unassembled WGS sequence"/>
</dbReference>
<keyword evidence="1" id="KW-0812">Transmembrane</keyword>
<protein>
    <submittedName>
        <fullName evidence="2">Uncharacterized protein</fullName>
    </submittedName>
</protein>
<evidence type="ECO:0000256" key="1">
    <source>
        <dbReference type="SAM" id="Phobius"/>
    </source>
</evidence>
<keyword evidence="1" id="KW-0472">Membrane</keyword>
<evidence type="ECO:0000313" key="3">
    <source>
        <dbReference type="Proteomes" id="UP000680045"/>
    </source>
</evidence>
<proteinExistence type="predicted"/>
<sequence>IISYFLLFEDLVFSLILLVKGEWMSALAALAMGLVFIFGFKIYATKKIKTFKQKLIFHKISFFFINVKVDFRNSLPFRRRSAKPPRRKRLWVPASQFFGRVPQISSIR</sequence>
<feature type="transmembrane region" description="Helical" evidence="1">
    <location>
        <begin position="23"/>
        <end position="44"/>
    </location>
</feature>